<organism evidence="1 2">
    <name type="scientific">Neisseria subflava NJ9703</name>
    <dbReference type="NCBI Taxonomy" id="546268"/>
    <lineage>
        <taxon>Bacteria</taxon>
        <taxon>Pseudomonadati</taxon>
        <taxon>Pseudomonadota</taxon>
        <taxon>Betaproteobacteria</taxon>
        <taxon>Neisseriales</taxon>
        <taxon>Neisseriaceae</taxon>
        <taxon>Neisseria</taxon>
    </lineage>
</organism>
<reference evidence="1 2" key="1">
    <citation type="submission" date="2010-01" db="EMBL/GenBank/DDBJ databases">
        <authorList>
            <person name="Weinstock G."/>
            <person name="Sodergren E."/>
            <person name="Clifton S."/>
            <person name="Fulton L."/>
            <person name="Fulton B."/>
            <person name="Courtney L."/>
            <person name="Fronick C."/>
            <person name="Harrison M."/>
            <person name="Strong C."/>
            <person name="Farmer C."/>
            <person name="Delahaunty K."/>
            <person name="Markovic C."/>
            <person name="Hall O."/>
            <person name="Minx P."/>
            <person name="Tomlinson C."/>
            <person name="Mitreva M."/>
            <person name="Nelson J."/>
            <person name="Hou S."/>
            <person name="Wollam A."/>
            <person name="Pepin K.H."/>
            <person name="Johnson M."/>
            <person name="Bhonagiri V."/>
            <person name="Nash W.E."/>
            <person name="Warren W."/>
            <person name="Chinwalla A."/>
            <person name="Mardis E.R."/>
            <person name="Wilson R.K."/>
        </authorList>
    </citation>
    <scope>NUCLEOTIDE SEQUENCE [LARGE SCALE GENOMIC DNA]</scope>
    <source>
        <strain evidence="1 2">NJ9703</strain>
    </source>
</reference>
<accession>A0A9W5ISX8</accession>
<dbReference type="EMBL" id="ACEO02000001">
    <property type="protein sequence ID" value="EFC53073.1"/>
    <property type="molecule type" value="Genomic_DNA"/>
</dbReference>
<gene>
    <name evidence="1" type="ORF">NEISUBOT_03070</name>
</gene>
<evidence type="ECO:0000313" key="1">
    <source>
        <dbReference type="EMBL" id="EFC53073.1"/>
    </source>
</evidence>
<name>A0A9W5ISX8_NEISU</name>
<comment type="caution">
    <text evidence="1">The sequence shown here is derived from an EMBL/GenBank/DDBJ whole genome shotgun (WGS) entry which is preliminary data.</text>
</comment>
<dbReference type="Proteomes" id="UP000004621">
    <property type="component" value="Unassembled WGS sequence"/>
</dbReference>
<dbReference type="AlphaFoldDB" id="A0A9W5ISX8"/>
<sequence>MIFYLYGNMHVQCYVYCRVNIHARYYYYKINPILFKINSHKRPSEDTDGLFFMKKRIIYTEKDEPQPQVVSAFGLRMTN</sequence>
<protein>
    <submittedName>
        <fullName evidence="1">Uncharacterized protein</fullName>
    </submittedName>
</protein>
<proteinExistence type="predicted"/>
<evidence type="ECO:0000313" key="2">
    <source>
        <dbReference type="Proteomes" id="UP000004621"/>
    </source>
</evidence>